<dbReference type="EMBL" id="ABDF02000002">
    <property type="protein sequence ID" value="EHK26545.1"/>
    <property type="molecule type" value="Genomic_DNA"/>
</dbReference>
<dbReference type="HOGENOM" id="CLU_1896504_0_0_1"/>
<dbReference type="InParanoid" id="G9MG95"/>
<dbReference type="RefSeq" id="XP_013960749.1">
    <property type="nucleotide sequence ID" value="XM_014105274.1"/>
</dbReference>
<gene>
    <name evidence="1" type="ORF">TRIVIDRAFT_70526</name>
</gene>
<accession>G9MG95</accession>
<sequence length="134" mass="14699">MRLPRHRRTLEMRPTIFSGNCISPPCPCETLCQAIFSIAFWMRKTALSGLGRKSELGSAKRQRSWDHCQPPVFRQILRLHPNIGAQGAPSAKDSDALNVCQALRRIGTGILLGALEIDVIHFATGQGCAKFGAT</sequence>
<dbReference type="Proteomes" id="UP000007115">
    <property type="component" value="Unassembled WGS sequence"/>
</dbReference>
<dbReference type="GeneID" id="25797352"/>
<reference evidence="1 2" key="1">
    <citation type="journal article" date="2011" name="Genome Biol.">
        <title>Comparative genome sequence analysis underscores mycoparasitism as the ancestral life style of Trichoderma.</title>
        <authorList>
            <person name="Kubicek C.P."/>
            <person name="Herrera-Estrella A."/>
            <person name="Seidl-Seiboth V."/>
            <person name="Martinez D.A."/>
            <person name="Druzhinina I.S."/>
            <person name="Thon M."/>
            <person name="Zeilinger S."/>
            <person name="Casas-Flores S."/>
            <person name="Horwitz B.A."/>
            <person name="Mukherjee P.K."/>
            <person name="Mukherjee M."/>
            <person name="Kredics L."/>
            <person name="Alcaraz L.D."/>
            <person name="Aerts A."/>
            <person name="Antal Z."/>
            <person name="Atanasova L."/>
            <person name="Cervantes-Badillo M.G."/>
            <person name="Challacombe J."/>
            <person name="Chertkov O."/>
            <person name="McCluskey K."/>
            <person name="Coulpier F."/>
            <person name="Deshpande N."/>
            <person name="von Doehren H."/>
            <person name="Ebbole D.J."/>
            <person name="Esquivel-Naranjo E.U."/>
            <person name="Fekete E."/>
            <person name="Flipphi M."/>
            <person name="Glaser F."/>
            <person name="Gomez-Rodriguez E.Y."/>
            <person name="Gruber S."/>
            <person name="Han C."/>
            <person name="Henrissat B."/>
            <person name="Hermosa R."/>
            <person name="Hernandez-Onate M."/>
            <person name="Karaffa L."/>
            <person name="Kosti I."/>
            <person name="Le Crom S."/>
            <person name="Lindquist E."/>
            <person name="Lucas S."/>
            <person name="Luebeck M."/>
            <person name="Luebeck P.S."/>
            <person name="Margeot A."/>
            <person name="Metz B."/>
            <person name="Misra M."/>
            <person name="Nevalainen H."/>
            <person name="Omann M."/>
            <person name="Packer N."/>
            <person name="Perrone G."/>
            <person name="Uresti-Rivera E.E."/>
            <person name="Salamov A."/>
            <person name="Schmoll M."/>
            <person name="Seiboth B."/>
            <person name="Shapiro H."/>
            <person name="Sukno S."/>
            <person name="Tamayo-Ramos J.A."/>
            <person name="Tisch D."/>
            <person name="Wiest A."/>
            <person name="Wilkinson H.H."/>
            <person name="Zhang M."/>
            <person name="Coutinho P.M."/>
            <person name="Kenerley C.M."/>
            <person name="Monte E."/>
            <person name="Baker S.E."/>
            <person name="Grigoriev I.V."/>
        </authorList>
    </citation>
    <scope>NUCLEOTIDE SEQUENCE [LARGE SCALE GENOMIC DNA]</scope>
    <source>
        <strain evidence="2">Gv29-8 / FGSC 10586</strain>
    </source>
</reference>
<keyword evidence="2" id="KW-1185">Reference proteome</keyword>
<evidence type="ECO:0000313" key="2">
    <source>
        <dbReference type="Proteomes" id="UP000007115"/>
    </source>
</evidence>
<comment type="caution">
    <text evidence="1">The sequence shown here is derived from an EMBL/GenBank/DDBJ whole genome shotgun (WGS) entry which is preliminary data.</text>
</comment>
<protein>
    <submittedName>
        <fullName evidence="1">Uncharacterized protein</fullName>
    </submittedName>
</protein>
<evidence type="ECO:0000313" key="1">
    <source>
        <dbReference type="EMBL" id="EHK26545.1"/>
    </source>
</evidence>
<name>G9MG95_HYPVG</name>
<organism evidence="1 2">
    <name type="scientific">Hypocrea virens (strain Gv29-8 / FGSC 10586)</name>
    <name type="common">Gliocladium virens</name>
    <name type="synonym">Trichoderma virens</name>
    <dbReference type="NCBI Taxonomy" id="413071"/>
    <lineage>
        <taxon>Eukaryota</taxon>
        <taxon>Fungi</taxon>
        <taxon>Dikarya</taxon>
        <taxon>Ascomycota</taxon>
        <taxon>Pezizomycotina</taxon>
        <taxon>Sordariomycetes</taxon>
        <taxon>Hypocreomycetidae</taxon>
        <taxon>Hypocreales</taxon>
        <taxon>Hypocreaceae</taxon>
        <taxon>Trichoderma</taxon>
    </lineage>
</organism>
<dbReference type="AlphaFoldDB" id="G9MG95"/>
<dbReference type="VEuPathDB" id="FungiDB:TRIVIDRAFT_70526"/>
<proteinExistence type="predicted"/>